<evidence type="ECO:0000256" key="1">
    <source>
        <dbReference type="ARBA" id="ARBA00022723"/>
    </source>
</evidence>
<feature type="compositionally biased region" description="Basic residues" evidence="4">
    <location>
        <begin position="178"/>
        <end position="189"/>
    </location>
</feature>
<dbReference type="GO" id="GO:0008270">
    <property type="term" value="F:zinc ion binding"/>
    <property type="evidence" value="ECO:0007669"/>
    <property type="project" value="UniProtKB-KW"/>
</dbReference>
<comment type="caution">
    <text evidence="5">The sequence shown here is derived from an EMBL/GenBank/DDBJ whole genome shotgun (WGS) entry which is preliminary data.</text>
</comment>
<name>A0A2V0PPM3_9CHLO</name>
<dbReference type="OrthoDB" id="31154at2759"/>
<keyword evidence="1" id="KW-0479">Metal-binding</keyword>
<dbReference type="GO" id="GO:0003676">
    <property type="term" value="F:nucleic acid binding"/>
    <property type="evidence" value="ECO:0007669"/>
    <property type="project" value="InterPro"/>
</dbReference>
<dbReference type="EMBL" id="BDRX01000146">
    <property type="protein sequence ID" value="GBF99135.1"/>
    <property type="molecule type" value="Genomic_DNA"/>
</dbReference>
<dbReference type="InterPro" id="IPR036875">
    <property type="entry name" value="Znf_CCHC_sf"/>
</dbReference>
<sequence>MSTGRLKPQYNRVRASNALKVTGIWANTIGLESEMGANTAVEEALYAPGGHGGSRKDKQQRAQELVQAAGFQPAVTDYEGLKALAKAAGGGTANRGACKVCGGLGHLTKQCRNLAAAAAAAEGKADTLASRAAMPLLTDADDADALQLLTSGSDSGSGSDGDGRREKKRRRRDDSRERRRSKKSKKEKKDKKQKEKKDKKRSRRSRSRSPR</sequence>
<protein>
    <recommendedName>
        <fullName evidence="7">CCHC-type domain-containing protein</fullName>
    </recommendedName>
</protein>
<keyword evidence="3" id="KW-0862">Zinc</keyword>
<evidence type="ECO:0000256" key="3">
    <source>
        <dbReference type="ARBA" id="ARBA00022833"/>
    </source>
</evidence>
<evidence type="ECO:0000256" key="4">
    <source>
        <dbReference type="SAM" id="MobiDB-lite"/>
    </source>
</evidence>
<feature type="region of interest" description="Disordered" evidence="4">
    <location>
        <begin position="148"/>
        <end position="211"/>
    </location>
</feature>
<keyword evidence="2" id="KW-0863">Zinc-finger</keyword>
<dbReference type="Proteomes" id="UP000247498">
    <property type="component" value="Unassembled WGS sequence"/>
</dbReference>
<dbReference type="AlphaFoldDB" id="A0A2V0PPM3"/>
<evidence type="ECO:0008006" key="7">
    <source>
        <dbReference type="Google" id="ProtNLM"/>
    </source>
</evidence>
<proteinExistence type="predicted"/>
<keyword evidence="6" id="KW-1185">Reference proteome</keyword>
<accession>A0A2V0PPM3</accession>
<dbReference type="InParanoid" id="A0A2V0PPM3"/>
<organism evidence="5 6">
    <name type="scientific">Raphidocelis subcapitata</name>
    <dbReference type="NCBI Taxonomy" id="307507"/>
    <lineage>
        <taxon>Eukaryota</taxon>
        <taxon>Viridiplantae</taxon>
        <taxon>Chlorophyta</taxon>
        <taxon>core chlorophytes</taxon>
        <taxon>Chlorophyceae</taxon>
        <taxon>CS clade</taxon>
        <taxon>Sphaeropleales</taxon>
        <taxon>Selenastraceae</taxon>
        <taxon>Raphidocelis</taxon>
    </lineage>
</organism>
<evidence type="ECO:0000256" key="2">
    <source>
        <dbReference type="ARBA" id="ARBA00022771"/>
    </source>
</evidence>
<feature type="compositionally biased region" description="Low complexity" evidence="4">
    <location>
        <begin position="148"/>
        <end position="157"/>
    </location>
</feature>
<dbReference type="PANTHER" id="PTHR31437">
    <property type="entry name" value="SREK1IP1 FAMILY MEMBER"/>
    <property type="match status" value="1"/>
</dbReference>
<evidence type="ECO:0000313" key="6">
    <source>
        <dbReference type="Proteomes" id="UP000247498"/>
    </source>
</evidence>
<reference evidence="5 6" key="1">
    <citation type="journal article" date="2018" name="Sci. Rep.">
        <title>Raphidocelis subcapitata (=Pseudokirchneriella subcapitata) provides an insight into genome evolution and environmental adaptations in the Sphaeropleales.</title>
        <authorList>
            <person name="Suzuki S."/>
            <person name="Yamaguchi H."/>
            <person name="Nakajima N."/>
            <person name="Kawachi M."/>
        </authorList>
    </citation>
    <scope>NUCLEOTIDE SEQUENCE [LARGE SCALE GENOMIC DNA]</scope>
    <source>
        <strain evidence="5 6">NIES-35</strain>
    </source>
</reference>
<evidence type="ECO:0000313" key="5">
    <source>
        <dbReference type="EMBL" id="GBF99135.1"/>
    </source>
</evidence>
<dbReference type="SUPFAM" id="SSF57756">
    <property type="entry name" value="Retrovirus zinc finger-like domains"/>
    <property type="match status" value="1"/>
</dbReference>
<feature type="compositionally biased region" description="Basic residues" evidence="4">
    <location>
        <begin position="197"/>
        <end position="211"/>
    </location>
</feature>
<gene>
    <name evidence="5" type="ORF">Rsub_12027</name>
</gene>
<dbReference type="PANTHER" id="PTHR31437:SF1">
    <property type="entry name" value="PROTEIN SREK1IP1"/>
    <property type="match status" value="1"/>
</dbReference>